<sequence length="130" mass="14088">MNEASASVIIARALAVIYLAVAPGALIRKNYFSDIMSGLSSNMALLYLSGMLATLIGIVIIHAHNAWTSDWTVLITVVGWAALIKGVVIIACPDFFRARLAFWSLPIINRILPWLCLALGALFAYCGFFA</sequence>
<keyword evidence="1" id="KW-0472">Membrane</keyword>
<dbReference type="RefSeq" id="WP_307261339.1">
    <property type="nucleotide sequence ID" value="NZ_JAUSVL010000001.1"/>
</dbReference>
<name>A0AAE4ANX0_9BACT</name>
<evidence type="ECO:0000313" key="3">
    <source>
        <dbReference type="Proteomes" id="UP001238163"/>
    </source>
</evidence>
<feature type="transmembrane region" description="Helical" evidence="1">
    <location>
        <begin position="6"/>
        <end position="27"/>
    </location>
</feature>
<evidence type="ECO:0000256" key="1">
    <source>
        <dbReference type="SAM" id="Phobius"/>
    </source>
</evidence>
<dbReference type="AlphaFoldDB" id="A0AAE4ANX0"/>
<protein>
    <submittedName>
        <fullName evidence="2">Uncharacterized protein</fullName>
    </submittedName>
</protein>
<gene>
    <name evidence="2" type="ORF">J3R75_002007</name>
</gene>
<reference evidence="2" key="1">
    <citation type="submission" date="2023-07" db="EMBL/GenBank/DDBJ databases">
        <title>Genomic Encyclopedia of Type Strains, Phase IV (KMG-IV): sequencing the most valuable type-strain genomes for metagenomic binning, comparative biology and taxonomic classification.</title>
        <authorList>
            <person name="Goeker M."/>
        </authorList>
    </citation>
    <scope>NUCLEOTIDE SEQUENCE</scope>
    <source>
        <strain evidence="2">DSM 24202</strain>
    </source>
</reference>
<feature type="transmembrane region" description="Helical" evidence="1">
    <location>
        <begin position="39"/>
        <end position="61"/>
    </location>
</feature>
<feature type="transmembrane region" description="Helical" evidence="1">
    <location>
        <begin position="73"/>
        <end position="95"/>
    </location>
</feature>
<feature type="transmembrane region" description="Helical" evidence="1">
    <location>
        <begin position="107"/>
        <end position="125"/>
    </location>
</feature>
<organism evidence="2 3">
    <name type="scientific">Oligosphaera ethanolica</name>
    <dbReference type="NCBI Taxonomy" id="760260"/>
    <lineage>
        <taxon>Bacteria</taxon>
        <taxon>Pseudomonadati</taxon>
        <taxon>Lentisphaerota</taxon>
        <taxon>Oligosphaeria</taxon>
        <taxon>Oligosphaerales</taxon>
        <taxon>Oligosphaeraceae</taxon>
        <taxon>Oligosphaera</taxon>
    </lineage>
</organism>
<keyword evidence="1" id="KW-0812">Transmembrane</keyword>
<dbReference type="Proteomes" id="UP001238163">
    <property type="component" value="Unassembled WGS sequence"/>
</dbReference>
<evidence type="ECO:0000313" key="2">
    <source>
        <dbReference type="EMBL" id="MDQ0289900.1"/>
    </source>
</evidence>
<proteinExistence type="predicted"/>
<comment type="caution">
    <text evidence="2">The sequence shown here is derived from an EMBL/GenBank/DDBJ whole genome shotgun (WGS) entry which is preliminary data.</text>
</comment>
<keyword evidence="3" id="KW-1185">Reference proteome</keyword>
<accession>A0AAE4ANX0</accession>
<dbReference type="EMBL" id="JAUSVL010000001">
    <property type="protein sequence ID" value="MDQ0289900.1"/>
    <property type="molecule type" value="Genomic_DNA"/>
</dbReference>
<keyword evidence="1" id="KW-1133">Transmembrane helix</keyword>